<gene>
    <name evidence="2" type="ORF">ACFQO0_15085</name>
</gene>
<dbReference type="RefSeq" id="WP_382236207.1">
    <property type="nucleotide sequence ID" value="NZ_JBHTCC010000004.1"/>
</dbReference>
<name>A0ABW2J8B8_9BURK</name>
<keyword evidence="1" id="KW-0472">Membrane</keyword>
<feature type="transmembrane region" description="Helical" evidence="1">
    <location>
        <begin position="9"/>
        <end position="27"/>
    </location>
</feature>
<evidence type="ECO:0000256" key="1">
    <source>
        <dbReference type="SAM" id="Phobius"/>
    </source>
</evidence>
<comment type="caution">
    <text evidence="2">The sequence shown here is derived from an EMBL/GenBank/DDBJ whole genome shotgun (WGS) entry which is preliminary data.</text>
</comment>
<keyword evidence="1" id="KW-0812">Transmembrane</keyword>
<accession>A0ABW2J8B8</accession>
<organism evidence="2 3">
    <name type="scientific">Herminiimonas aquatilis</name>
    <dbReference type="NCBI Taxonomy" id="345342"/>
    <lineage>
        <taxon>Bacteria</taxon>
        <taxon>Pseudomonadati</taxon>
        <taxon>Pseudomonadota</taxon>
        <taxon>Betaproteobacteria</taxon>
        <taxon>Burkholderiales</taxon>
        <taxon>Oxalobacteraceae</taxon>
        <taxon>Herminiimonas</taxon>
    </lineage>
</organism>
<dbReference type="EMBL" id="JBHTCC010000004">
    <property type="protein sequence ID" value="MFC7299764.1"/>
    <property type="molecule type" value="Genomic_DNA"/>
</dbReference>
<protein>
    <submittedName>
        <fullName evidence="2">Uncharacterized protein</fullName>
    </submittedName>
</protein>
<evidence type="ECO:0000313" key="3">
    <source>
        <dbReference type="Proteomes" id="UP001596379"/>
    </source>
</evidence>
<proteinExistence type="predicted"/>
<feature type="transmembrane region" description="Helical" evidence="1">
    <location>
        <begin position="33"/>
        <end position="56"/>
    </location>
</feature>
<dbReference type="Proteomes" id="UP001596379">
    <property type="component" value="Unassembled WGS sequence"/>
</dbReference>
<keyword evidence="3" id="KW-1185">Reference proteome</keyword>
<keyword evidence="1" id="KW-1133">Transmembrane helix</keyword>
<reference evidence="3" key="1">
    <citation type="journal article" date="2019" name="Int. J. Syst. Evol. Microbiol.">
        <title>The Global Catalogue of Microorganisms (GCM) 10K type strain sequencing project: providing services to taxonomists for standard genome sequencing and annotation.</title>
        <authorList>
            <consortium name="The Broad Institute Genomics Platform"/>
            <consortium name="The Broad Institute Genome Sequencing Center for Infectious Disease"/>
            <person name="Wu L."/>
            <person name="Ma J."/>
        </authorList>
    </citation>
    <scope>NUCLEOTIDE SEQUENCE [LARGE SCALE GENOMIC DNA]</scope>
    <source>
        <strain evidence="3">CCUG 36956</strain>
    </source>
</reference>
<evidence type="ECO:0000313" key="2">
    <source>
        <dbReference type="EMBL" id="MFC7299764.1"/>
    </source>
</evidence>
<sequence length="71" mass="7692">MEDQAPRPIPFAFMIIGLTLAVGLAMWSGRQYLLHGGGIVYGIVAGISLGAAYAFLKQIKIRFSSKPKKPE</sequence>